<feature type="region of interest" description="Disordered" evidence="1">
    <location>
        <begin position="47"/>
        <end position="100"/>
    </location>
</feature>
<evidence type="ECO:0000313" key="2">
    <source>
        <dbReference type="Proteomes" id="UP001652582"/>
    </source>
</evidence>
<organism evidence="2 3">
    <name type="scientific">Bicyclus anynana</name>
    <name type="common">Squinting bush brown butterfly</name>
    <dbReference type="NCBI Taxonomy" id="110368"/>
    <lineage>
        <taxon>Eukaryota</taxon>
        <taxon>Metazoa</taxon>
        <taxon>Ecdysozoa</taxon>
        <taxon>Arthropoda</taxon>
        <taxon>Hexapoda</taxon>
        <taxon>Insecta</taxon>
        <taxon>Pterygota</taxon>
        <taxon>Neoptera</taxon>
        <taxon>Endopterygota</taxon>
        <taxon>Lepidoptera</taxon>
        <taxon>Glossata</taxon>
        <taxon>Ditrysia</taxon>
        <taxon>Papilionoidea</taxon>
        <taxon>Nymphalidae</taxon>
        <taxon>Satyrinae</taxon>
        <taxon>Satyrini</taxon>
        <taxon>Mycalesina</taxon>
        <taxon>Bicyclus</taxon>
    </lineage>
</organism>
<dbReference type="Proteomes" id="UP001652582">
    <property type="component" value="Chromosome 14"/>
</dbReference>
<feature type="compositionally biased region" description="Acidic residues" evidence="1">
    <location>
        <begin position="91"/>
        <end position="100"/>
    </location>
</feature>
<feature type="compositionally biased region" description="Basic and acidic residues" evidence="1">
    <location>
        <begin position="70"/>
        <end position="81"/>
    </location>
</feature>
<feature type="compositionally biased region" description="Acidic residues" evidence="1">
    <location>
        <begin position="60"/>
        <end position="69"/>
    </location>
</feature>
<evidence type="ECO:0000313" key="3">
    <source>
        <dbReference type="RefSeq" id="XP_052741407.1"/>
    </source>
</evidence>
<protein>
    <submittedName>
        <fullName evidence="3">Calsequestrin-1 isoform X2</fullName>
    </submittedName>
</protein>
<accession>A0ABM3LQQ4</accession>
<keyword evidence="2" id="KW-1185">Reference proteome</keyword>
<sequence>MTYVAYREEDSALTMSRVKNNEKPEEGWITSEARVEYVTEGYEDTNMDAALEETRTNQSEADDDYDDDNHDVINDQNKSYEDADMGAQSDTYDDYDDDDGDHEKHAIINFQIKSEHLNLTVI</sequence>
<proteinExistence type="predicted"/>
<name>A0ABM3LQQ4_BICAN</name>
<evidence type="ECO:0000256" key="1">
    <source>
        <dbReference type="SAM" id="MobiDB-lite"/>
    </source>
</evidence>
<dbReference type="GeneID" id="112048212"/>
<reference evidence="3" key="1">
    <citation type="submission" date="2025-08" db="UniProtKB">
        <authorList>
            <consortium name="RefSeq"/>
        </authorList>
    </citation>
    <scope>IDENTIFICATION</scope>
</reference>
<gene>
    <name evidence="3" type="primary">LOC112048212</name>
</gene>
<dbReference type="RefSeq" id="XP_052741407.1">
    <property type="nucleotide sequence ID" value="XM_052885447.1"/>
</dbReference>